<evidence type="ECO:0000313" key="2">
    <source>
        <dbReference type="EMBL" id="KAK0750515.1"/>
    </source>
</evidence>
<keyword evidence="1" id="KW-0472">Membrane</keyword>
<accession>A0AA40F3Q5</accession>
<feature type="transmembrane region" description="Helical" evidence="1">
    <location>
        <begin position="21"/>
        <end position="43"/>
    </location>
</feature>
<keyword evidence="1" id="KW-0812">Transmembrane</keyword>
<evidence type="ECO:0000313" key="3">
    <source>
        <dbReference type="Proteomes" id="UP001172155"/>
    </source>
</evidence>
<name>A0AA40F3Q5_9PEZI</name>
<organism evidence="2 3">
    <name type="scientific">Schizothecium vesticola</name>
    <dbReference type="NCBI Taxonomy" id="314040"/>
    <lineage>
        <taxon>Eukaryota</taxon>
        <taxon>Fungi</taxon>
        <taxon>Dikarya</taxon>
        <taxon>Ascomycota</taxon>
        <taxon>Pezizomycotina</taxon>
        <taxon>Sordariomycetes</taxon>
        <taxon>Sordariomycetidae</taxon>
        <taxon>Sordariales</taxon>
        <taxon>Schizotheciaceae</taxon>
        <taxon>Schizothecium</taxon>
    </lineage>
</organism>
<reference evidence="2" key="1">
    <citation type="submission" date="2023-06" db="EMBL/GenBank/DDBJ databases">
        <title>Genome-scale phylogeny and comparative genomics of the fungal order Sordariales.</title>
        <authorList>
            <consortium name="Lawrence Berkeley National Laboratory"/>
            <person name="Hensen N."/>
            <person name="Bonometti L."/>
            <person name="Westerberg I."/>
            <person name="Brannstrom I.O."/>
            <person name="Guillou S."/>
            <person name="Cros-Aarteil S."/>
            <person name="Calhoun S."/>
            <person name="Haridas S."/>
            <person name="Kuo A."/>
            <person name="Mondo S."/>
            <person name="Pangilinan J."/>
            <person name="Riley R."/>
            <person name="LaButti K."/>
            <person name="Andreopoulos B."/>
            <person name="Lipzen A."/>
            <person name="Chen C."/>
            <person name="Yanf M."/>
            <person name="Daum C."/>
            <person name="Ng V."/>
            <person name="Clum A."/>
            <person name="Steindorff A."/>
            <person name="Ohm R."/>
            <person name="Martin F."/>
            <person name="Silar P."/>
            <person name="Natvig D."/>
            <person name="Lalanne C."/>
            <person name="Gautier V."/>
            <person name="Ament-velasquez S.L."/>
            <person name="Kruys A."/>
            <person name="Hutchinson M.I."/>
            <person name="Powell A.J."/>
            <person name="Barry K."/>
            <person name="Miller A.N."/>
            <person name="Grigoriev I.V."/>
            <person name="Debuchy R."/>
            <person name="Gladieux P."/>
            <person name="Thoren M.H."/>
            <person name="Johannesson H."/>
        </authorList>
    </citation>
    <scope>NUCLEOTIDE SEQUENCE</scope>
    <source>
        <strain evidence="2">SMH3187-1</strain>
    </source>
</reference>
<comment type="caution">
    <text evidence="2">The sequence shown here is derived from an EMBL/GenBank/DDBJ whole genome shotgun (WGS) entry which is preliminary data.</text>
</comment>
<proteinExistence type="predicted"/>
<dbReference type="AlphaFoldDB" id="A0AA40F3Q5"/>
<keyword evidence="1" id="KW-1133">Transmembrane helix</keyword>
<sequence>MGAKGERHVDVVRGAFRGFRAIIGGLHFFHLAVLVAAFVHTLILGVRRVILSLGTG</sequence>
<keyword evidence="3" id="KW-1185">Reference proteome</keyword>
<evidence type="ECO:0000256" key="1">
    <source>
        <dbReference type="SAM" id="Phobius"/>
    </source>
</evidence>
<gene>
    <name evidence="2" type="ORF">B0T18DRAFT_409057</name>
</gene>
<dbReference type="EMBL" id="JAUKUD010000003">
    <property type="protein sequence ID" value="KAK0750515.1"/>
    <property type="molecule type" value="Genomic_DNA"/>
</dbReference>
<protein>
    <submittedName>
        <fullName evidence="2">Uncharacterized protein</fullName>
    </submittedName>
</protein>
<dbReference type="Proteomes" id="UP001172155">
    <property type="component" value="Unassembled WGS sequence"/>
</dbReference>